<evidence type="ECO:0000256" key="4">
    <source>
        <dbReference type="ARBA" id="ARBA00022722"/>
    </source>
</evidence>
<evidence type="ECO:0000256" key="2">
    <source>
        <dbReference type="ARBA" id="ARBA00004123"/>
    </source>
</evidence>
<evidence type="ECO:0000256" key="3">
    <source>
        <dbReference type="ARBA" id="ARBA00006958"/>
    </source>
</evidence>
<evidence type="ECO:0000256" key="7">
    <source>
        <dbReference type="ARBA" id="ARBA00023242"/>
    </source>
</evidence>
<dbReference type="RefSeq" id="XP_026285172.1">
    <property type="nucleotide sequence ID" value="XM_026429387.2"/>
</dbReference>
<protein>
    <submittedName>
        <fullName evidence="11">Uncharacterized protein LOC113211111</fullName>
    </submittedName>
</protein>
<dbReference type="GO" id="GO:0046872">
    <property type="term" value="F:metal ion binding"/>
    <property type="evidence" value="ECO:0007669"/>
    <property type="project" value="UniProtKB-KW"/>
</dbReference>
<gene>
    <name evidence="11" type="primary">LOC113211111</name>
</gene>
<keyword evidence="6" id="KW-0378">Hydrolase</keyword>
<dbReference type="OrthoDB" id="2668416at2759"/>
<organism evidence="10 11">
    <name type="scientific">Frankliniella occidentalis</name>
    <name type="common">Western flower thrips</name>
    <name type="synonym">Euthrips occidentalis</name>
    <dbReference type="NCBI Taxonomy" id="133901"/>
    <lineage>
        <taxon>Eukaryota</taxon>
        <taxon>Metazoa</taxon>
        <taxon>Ecdysozoa</taxon>
        <taxon>Arthropoda</taxon>
        <taxon>Hexapoda</taxon>
        <taxon>Insecta</taxon>
        <taxon>Pterygota</taxon>
        <taxon>Neoptera</taxon>
        <taxon>Paraneoptera</taxon>
        <taxon>Thysanoptera</taxon>
        <taxon>Terebrantia</taxon>
        <taxon>Thripoidea</taxon>
        <taxon>Thripidae</taxon>
        <taxon>Frankliniella</taxon>
    </lineage>
</organism>
<keyword evidence="8" id="KW-0472">Membrane</keyword>
<dbReference type="KEGG" id="foc:113211111"/>
<evidence type="ECO:0000256" key="8">
    <source>
        <dbReference type="SAM" id="Phobius"/>
    </source>
</evidence>
<dbReference type="GO" id="GO:0005634">
    <property type="term" value="C:nucleus"/>
    <property type="evidence" value="ECO:0007669"/>
    <property type="project" value="UniProtKB-SubCell"/>
</dbReference>
<comment type="cofactor">
    <cofactor evidence="1">
        <name>a divalent metal cation</name>
        <dbReference type="ChEBI" id="CHEBI:60240"/>
    </cofactor>
</comment>
<comment type="similarity">
    <text evidence="3">Belongs to the HARBI1 family.</text>
</comment>
<evidence type="ECO:0000256" key="1">
    <source>
        <dbReference type="ARBA" id="ARBA00001968"/>
    </source>
</evidence>
<accession>A0A6J1SWC4</accession>
<comment type="subcellular location">
    <subcellularLocation>
        <location evidence="2">Nucleus</location>
    </subcellularLocation>
</comment>
<dbReference type="Proteomes" id="UP000504606">
    <property type="component" value="Unplaced"/>
</dbReference>
<evidence type="ECO:0000313" key="11">
    <source>
        <dbReference type="RefSeq" id="XP_026285172.1"/>
    </source>
</evidence>
<sequence>MADRNVVATLSLLMASTIQSLLVAVVRSRALRRRALFMRRVAEYCARMRRAHLMRVAAFNRERRPKRMWRRARSTDWWDRIVPGFTDEEFVENFRMRRRTYEYICDRLRHRLEPQHNPINGAQGLSVEKVVAIAIYKMASLTEYRQVGNQFGVHKSTVHNCLYAFCIAVNDELGAEHIRMPDEAEATIIANQFEAITNIPQIIGAIDGSHIPITGPETGRADFTNRKGYCSFVLQALVDCQYLFRNISIKMPGCAHDAHVFRESELFKNREELMPKGVKEVDGMRIPFFIVGDPAYPLLPWVIKNYSYDGRTTREMDSFNCHMNQGRIVVENAFGRLKARWRILLRQSEIHYTFIPQLVATCCILHNIIERNRDNFNLLWDQEIANEADIPPQPDLEAYEEENEPDGADLRHHLTRYLARNFELRRSIRWHYAGV</sequence>
<feature type="domain" description="DDE Tnp4" evidence="9">
    <location>
        <begin position="206"/>
        <end position="367"/>
    </location>
</feature>
<dbReference type="PANTHER" id="PTHR22930">
    <property type="match status" value="1"/>
</dbReference>
<dbReference type="AlphaFoldDB" id="A0A6J1SWC4"/>
<dbReference type="PANTHER" id="PTHR22930:SF85">
    <property type="entry name" value="GH03217P-RELATED"/>
    <property type="match status" value="1"/>
</dbReference>
<keyword evidence="7" id="KW-0539">Nucleus</keyword>
<dbReference type="InterPro" id="IPR027806">
    <property type="entry name" value="HARBI1_dom"/>
</dbReference>
<evidence type="ECO:0000313" key="10">
    <source>
        <dbReference type="Proteomes" id="UP000504606"/>
    </source>
</evidence>
<reference evidence="11" key="1">
    <citation type="submission" date="2025-08" db="UniProtKB">
        <authorList>
            <consortium name="RefSeq"/>
        </authorList>
    </citation>
    <scope>IDENTIFICATION</scope>
    <source>
        <tissue evidence="11">Whole organism</tissue>
    </source>
</reference>
<evidence type="ECO:0000256" key="6">
    <source>
        <dbReference type="ARBA" id="ARBA00022801"/>
    </source>
</evidence>
<dbReference type="Pfam" id="PF13359">
    <property type="entry name" value="DDE_Tnp_4"/>
    <property type="match status" value="1"/>
</dbReference>
<keyword evidence="5" id="KW-0479">Metal-binding</keyword>
<keyword evidence="8" id="KW-1133">Transmembrane helix</keyword>
<feature type="transmembrane region" description="Helical" evidence="8">
    <location>
        <begin position="6"/>
        <end position="26"/>
    </location>
</feature>
<evidence type="ECO:0000256" key="5">
    <source>
        <dbReference type="ARBA" id="ARBA00022723"/>
    </source>
</evidence>
<dbReference type="GeneID" id="113211111"/>
<name>A0A6J1SWC4_FRAOC</name>
<dbReference type="GO" id="GO:0016787">
    <property type="term" value="F:hydrolase activity"/>
    <property type="evidence" value="ECO:0007669"/>
    <property type="project" value="UniProtKB-KW"/>
</dbReference>
<keyword evidence="4" id="KW-0540">Nuclease</keyword>
<keyword evidence="10" id="KW-1185">Reference proteome</keyword>
<keyword evidence="8" id="KW-0812">Transmembrane</keyword>
<proteinExistence type="inferred from homology"/>
<dbReference type="InterPro" id="IPR045249">
    <property type="entry name" value="HARBI1-like"/>
</dbReference>
<dbReference type="GO" id="GO:0004518">
    <property type="term" value="F:nuclease activity"/>
    <property type="evidence" value="ECO:0007669"/>
    <property type="project" value="UniProtKB-KW"/>
</dbReference>
<evidence type="ECO:0000259" key="9">
    <source>
        <dbReference type="Pfam" id="PF13359"/>
    </source>
</evidence>